<dbReference type="InterPro" id="IPR029058">
    <property type="entry name" value="AB_hydrolase_fold"/>
</dbReference>
<dbReference type="InterPro" id="IPR036457">
    <property type="entry name" value="PPM-type-like_dom_sf"/>
</dbReference>
<dbReference type="SMART" id="SM00332">
    <property type="entry name" value="PP2Cc"/>
    <property type="match status" value="1"/>
</dbReference>
<evidence type="ECO:0000256" key="1">
    <source>
        <dbReference type="ARBA" id="ARBA00022801"/>
    </source>
</evidence>
<dbReference type="SUPFAM" id="SSF53474">
    <property type="entry name" value="alpha/beta-Hydrolases"/>
    <property type="match status" value="1"/>
</dbReference>
<dbReference type="GO" id="GO:0016787">
    <property type="term" value="F:hydrolase activity"/>
    <property type="evidence" value="ECO:0007669"/>
    <property type="project" value="UniProtKB-KW"/>
</dbReference>
<dbReference type="Gene3D" id="3.40.50.1820">
    <property type="entry name" value="alpha/beta hydrolase"/>
    <property type="match status" value="1"/>
</dbReference>
<dbReference type="Proteomes" id="UP000596661">
    <property type="component" value="Chromosome 7"/>
</dbReference>
<dbReference type="Pfam" id="PF03893">
    <property type="entry name" value="Lipase3_N"/>
    <property type="match status" value="1"/>
</dbReference>
<feature type="coiled-coil region" evidence="2">
    <location>
        <begin position="504"/>
        <end position="533"/>
    </location>
</feature>
<reference evidence="5" key="1">
    <citation type="submission" date="2018-11" db="EMBL/GenBank/DDBJ databases">
        <authorList>
            <person name="Grassa J C."/>
        </authorList>
    </citation>
    <scope>NUCLEOTIDE SEQUENCE [LARGE SCALE GENOMIC DNA]</scope>
</reference>
<sequence length="1011" mass="112452">MAAGTMATAAGAAVILYLVLSRRLSTKVEEDDDRSGGFTKSTRSFKRRLSRRPAQAPATWLESITTLSETLRFTYSETLGKWPIGDLAFGINYLMRRQGNLHVASVYAGSNSVRLKGPEIVSELNYYLRLLTLCIFFSKKPFPVFLESAGYSEEDVLLQKPKAGLLMPAFTIIRDKDSKCFLLLIRGTHSIKDTLTAATGAVVPFHHSVLHDGGISNLVLGYAHCGMVAAARWIAKLSSPCLLKALGEYPDYKLKVVGHSLGGGTAALLTYIFREQKEFSSSTCITFAPAACMTWELAESGKYFITSIINGSDLVPTFSTASIDDLRSEVTASSWLNDLRDQLEHTRILNVVYRSATAVGSRLPTIASAKARVAGAGALLRPVSSRTQVVMKRAQNVAEAVVRTRSSLSSWSCMGARRRNVGPLLNSKEEDLPEVSLIAEKAESLDVGVITRDIVLNNAESSSSSGGSGHDDTDEEEQLIPAERVTTSSVAEDITEGELWYELEKELQRQENKIDSEAEAEEAAAAKEITEEENKLVDAVESTTSISSTDASENHHLYPPGRIMHIVAVPQSDSNNLDDEGPHEEHVGIYETPRELYSKLRLSRTMIKDHFMPMYKKMMEMLIKELENDDEVISEFGCQEDMVFCGIFDGHGQWGHLVSKRVRESLPSSLLCNWQNTLSQTSLDLNFEIENDRDLHWFGTWKESFFKTYAAIDQELKHNNEIDTFLSGTTALTIVKQGERLIVANVGDSRAVLATTSENGNLVALQLTIDFKPNIPEEAERIINSKGRVFCLEDEPGVYRVWRPNGKSPGLAISRAFGDYSVKEFGLISTPHVTHTNISTNDHFVILASDGEISSLSVEPCEGETLIVTVFEISKSDIPAFLERELEFRFLAVLPETLDEKPFDKLAVLCARYSDEEFLRIRCKGSKDIYFQHYGRYGIDQIWRDDILPCRAYLRHCVLAAKNLSDEAYNNFLDHTFLGDRKTNIREYLATTGSGIMEEEPPESLKTRYGG</sequence>
<proteinExistence type="predicted"/>
<dbReference type="Pfam" id="PF01764">
    <property type="entry name" value="Lipase_3"/>
    <property type="match status" value="1"/>
</dbReference>
<name>A0A803Q4W8_CANSA</name>
<dbReference type="InterPro" id="IPR002921">
    <property type="entry name" value="Fungal_lipase-type"/>
</dbReference>
<keyword evidence="2" id="KW-0175">Coiled coil</keyword>
<feature type="domain" description="PPM-type phosphatase" evidence="4">
    <location>
        <begin position="615"/>
        <end position="913"/>
    </location>
</feature>
<evidence type="ECO:0000313" key="5">
    <source>
        <dbReference type="EnsemblPlants" id="cds.evm.model.07.385"/>
    </source>
</evidence>
<dbReference type="InterPro" id="IPR001932">
    <property type="entry name" value="PPM-type_phosphatase-like_dom"/>
</dbReference>
<evidence type="ECO:0000256" key="3">
    <source>
        <dbReference type="SAM" id="MobiDB-lite"/>
    </source>
</evidence>
<keyword evidence="1" id="KW-0378">Hydrolase</keyword>
<dbReference type="SUPFAM" id="SSF81606">
    <property type="entry name" value="PP2C-like"/>
    <property type="match status" value="1"/>
</dbReference>
<dbReference type="InterPro" id="IPR005592">
    <property type="entry name" value="Mono/diacylglycerol_lipase_N"/>
</dbReference>
<dbReference type="Pfam" id="PF00481">
    <property type="entry name" value="PP2C"/>
    <property type="match status" value="1"/>
</dbReference>
<dbReference type="Gene3D" id="3.60.40.10">
    <property type="entry name" value="PPM-type phosphatase domain"/>
    <property type="match status" value="1"/>
</dbReference>
<dbReference type="GO" id="GO:0016042">
    <property type="term" value="P:lipid catabolic process"/>
    <property type="evidence" value="ECO:0007669"/>
    <property type="project" value="InterPro"/>
</dbReference>
<evidence type="ECO:0000313" key="6">
    <source>
        <dbReference type="Proteomes" id="UP000596661"/>
    </source>
</evidence>
<dbReference type="CDD" id="cd00519">
    <property type="entry name" value="Lipase_3"/>
    <property type="match status" value="1"/>
</dbReference>
<dbReference type="OMA" id="EGEMWFE"/>
<dbReference type="AlphaFoldDB" id="A0A803Q4W8"/>
<dbReference type="CDD" id="cd00143">
    <property type="entry name" value="PP2Cc"/>
    <property type="match status" value="1"/>
</dbReference>
<dbReference type="Gramene" id="evm.model.07.385">
    <property type="protein sequence ID" value="cds.evm.model.07.385"/>
    <property type="gene ID" value="evm.TU.07.385"/>
</dbReference>
<dbReference type="PANTHER" id="PTHR46023">
    <property type="entry name" value="LIPASE CLASS 3 PROTEIN-LIKE"/>
    <property type="match status" value="1"/>
</dbReference>
<organism evidence="5 6">
    <name type="scientific">Cannabis sativa</name>
    <name type="common">Hemp</name>
    <name type="synonym">Marijuana</name>
    <dbReference type="NCBI Taxonomy" id="3483"/>
    <lineage>
        <taxon>Eukaryota</taxon>
        <taxon>Viridiplantae</taxon>
        <taxon>Streptophyta</taxon>
        <taxon>Embryophyta</taxon>
        <taxon>Tracheophyta</taxon>
        <taxon>Spermatophyta</taxon>
        <taxon>Magnoliopsida</taxon>
        <taxon>eudicotyledons</taxon>
        <taxon>Gunneridae</taxon>
        <taxon>Pentapetalae</taxon>
        <taxon>rosids</taxon>
        <taxon>fabids</taxon>
        <taxon>Rosales</taxon>
        <taxon>Cannabaceae</taxon>
        <taxon>Cannabis</taxon>
    </lineage>
</organism>
<dbReference type="EnsemblPlants" id="evm.model.07.385">
    <property type="protein sequence ID" value="cds.evm.model.07.385"/>
    <property type="gene ID" value="evm.TU.07.385"/>
</dbReference>
<feature type="region of interest" description="Disordered" evidence="3">
    <location>
        <begin position="459"/>
        <end position="481"/>
    </location>
</feature>
<reference evidence="5" key="2">
    <citation type="submission" date="2021-03" db="UniProtKB">
        <authorList>
            <consortium name="EnsemblPlants"/>
        </authorList>
    </citation>
    <scope>IDENTIFICATION</scope>
</reference>
<protein>
    <recommendedName>
        <fullName evidence="4">PPM-type phosphatase domain-containing protein</fullName>
    </recommendedName>
</protein>
<evidence type="ECO:0000256" key="2">
    <source>
        <dbReference type="SAM" id="Coils"/>
    </source>
</evidence>
<accession>A0A803Q4W8</accession>
<evidence type="ECO:0000259" key="4">
    <source>
        <dbReference type="PROSITE" id="PS51746"/>
    </source>
</evidence>
<dbReference type="EMBL" id="UZAU01000632">
    <property type="status" value="NOT_ANNOTATED_CDS"/>
    <property type="molecule type" value="Genomic_DNA"/>
</dbReference>
<dbReference type="PROSITE" id="PS51746">
    <property type="entry name" value="PPM_2"/>
    <property type="match status" value="1"/>
</dbReference>
<keyword evidence="6" id="KW-1185">Reference proteome</keyword>
<dbReference type="PANTHER" id="PTHR46023:SF6">
    <property type="entry name" value="LIPASE CLASS 3 FAMILY PROTEIN"/>
    <property type="match status" value="1"/>
</dbReference>